<dbReference type="GO" id="GO:0015833">
    <property type="term" value="P:peptide transport"/>
    <property type="evidence" value="ECO:0007669"/>
    <property type="project" value="TreeGrafter"/>
</dbReference>
<sequence length="526" mass="59087">MTFLTKRFLASALAGSFIAFSAHAATLNIQNGGDPMSLDPQKLSSDYENRIAGDIFEGLVTEDPKDNPVPGEAASWTISPDGKVYTFKLRDGIKWSDGQPVTAGDFVFAFQRLVDPKKAAEYAYLQFTIKNAEKINKGEITDFNQLGVKAIDDKTLEITLENPTPYFLSALMHYTAYPLPKHVVEAKGDDWVKIGNIVTNGPYKPTEWVPGSHVTTVKNDQYWDAKDVKIDGVTFYTLEDQSAALKRYRAGEFDLLTSFPADQFDWLQKNLPGQAHVVPFLGTYYYVMNATKPPFNDKRVRQALSMAVNREVIGPKVLGTGELPDYSWVPPGTANYGEPAYVSWKDLPYPKKVEEAKKLLKEAGFGPDHPLHAQLRYNTNDNHKRIAAAIASMWKPLGVEVELYNTETKVHYNEMQHGQVEIGRAGWLADYNDPINFLNLLSTGVDMNYGRWSNKDYDALLAKGNAETDLKKRAELFKQAEQIALDDSAAIPIYYYVSQTVVAPKISGYEDNVQDIHRTRWLTIKE</sequence>
<dbReference type="GO" id="GO:0030288">
    <property type="term" value="C:outer membrane-bounded periplasmic space"/>
    <property type="evidence" value="ECO:0007669"/>
    <property type="project" value="TreeGrafter"/>
</dbReference>
<evidence type="ECO:0000256" key="3">
    <source>
        <dbReference type="ARBA" id="ARBA00022448"/>
    </source>
</evidence>
<dbReference type="PROSITE" id="PS01040">
    <property type="entry name" value="SBP_BACTERIAL_5"/>
    <property type="match status" value="1"/>
</dbReference>
<evidence type="ECO:0000256" key="2">
    <source>
        <dbReference type="ARBA" id="ARBA00005695"/>
    </source>
</evidence>
<dbReference type="RefSeq" id="WP_111160992.1">
    <property type="nucleotide sequence ID" value="NZ_PCDP01000035.1"/>
</dbReference>
<feature type="chain" id="PRO_5016048781" evidence="5">
    <location>
        <begin position="25"/>
        <end position="526"/>
    </location>
</feature>
<dbReference type="PANTHER" id="PTHR30290">
    <property type="entry name" value="PERIPLASMIC BINDING COMPONENT OF ABC TRANSPORTER"/>
    <property type="match status" value="1"/>
</dbReference>
<comment type="caution">
    <text evidence="7">The sequence shown here is derived from an EMBL/GenBank/DDBJ whole genome shotgun (WGS) entry which is preliminary data.</text>
</comment>
<dbReference type="InterPro" id="IPR030678">
    <property type="entry name" value="Peptide/Ni-bd"/>
</dbReference>
<dbReference type="CDD" id="cd08504">
    <property type="entry name" value="PBP2_OppA"/>
    <property type="match status" value="1"/>
</dbReference>
<dbReference type="EMBL" id="PCDP01000035">
    <property type="protein sequence ID" value="PZM14144.1"/>
    <property type="molecule type" value="Genomic_DNA"/>
</dbReference>
<dbReference type="OrthoDB" id="9803988at2"/>
<evidence type="ECO:0000313" key="8">
    <source>
        <dbReference type="Proteomes" id="UP000248925"/>
    </source>
</evidence>
<protein>
    <submittedName>
        <fullName evidence="7">Peptide ABC transporter substrate-binding protein</fullName>
    </submittedName>
</protein>
<dbReference type="AlphaFoldDB" id="A0A2W4DAY9"/>
<proteinExistence type="inferred from homology"/>
<dbReference type="FunFam" id="3.10.105.10:FF:000001">
    <property type="entry name" value="Oligopeptide ABC transporter, oligopeptide-binding protein"/>
    <property type="match status" value="1"/>
</dbReference>
<dbReference type="PIRSF" id="PIRSF002741">
    <property type="entry name" value="MppA"/>
    <property type="match status" value="1"/>
</dbReference>
<dbReference type="InterPro" id="IPR000914">
    <property type="entry name" value="SBP_5_dom"/>
</dbReference>
<keyword evidence="4 5" id="KW-0732">Signal</keyword>
<evidence type="ECO:0000256" key="5">
    <source>
        <dbReference type="SAM" id="SignalP"/>
    </source>
</evidence>
<evidence type="ECO:0000313" key="7">
    <source>
        <dbReference type="EMBL" id="PZM14144.1"/>
    </source>
</evidence>
<dbReference type="Gene3D" id="3.10.105.10">
    <property type="entry name" value="Dipeptide-binding Protein, Domain 3"/>
    <property type="match status" value="1"/>
</dbReference>
<dbReference type="Gene3D" id="3.90.76.10">
    <property type="entry name" value="Dipeptide-binding Protein, Domain 1"/>
    <property type="match status" value="1"/>
</dbReference>
<comment type="subcellular location">
    <subcellularLocation>
        <location evidence="1">Periplasm</location>
    </subcellularLocation>
</comment>
<name>A0A2W4DAY9_9HYPH</name>
<feature type="domain" description="Solute-binding protein family 5" evidence="6">
    <location>
        <begin position="68"/>
        <end position="447"/>
    </location>
</feature>
<reference evidence="7 8" key="1">
    <citation type="journal article" date="2018" name="Sci. Rep.">
        <title>Rhizobium tumorigenes sp. nov., a novel plant tumorigenic bacterium isolated from cane gall tumors on thornless blackberry.</title>
        <authorList>
            <person name="Kuzmanovi N."/>
            <person name="Smalla K."/>
            <person name="Gronow S."/>
            <person name="PuBawska J."/>
        </authorList>
    </citation>
    <scope>NUCLEOTIDE SEQUENCE [LARGE SCALE GENOMIC DNA]</scope>
    <source>
        <strain evidence="7 8">CCBAU 85046</strain>
    </source>
</reference>
<dbReference type="Gene3D" id="3.40.190.10">
    <property type="entry name" value="Periplasmic binding protein-like II"/>
    <property type="match status" value="1"/>
</dbReference>
<evidence type="ECO:0000256" key="1">
    <source>
        <dbReference type="ARBA" id="ARBA00004418"/>
    </source>
</evidence>
<dbReference type="InterPro" id="IPR039424">
    <property type="entry name" value="SBP_5"/>
</dbReference>
<dbReference type="PANTHER" id="PTHR30290:SF10">
    <property type="entry name" value="PERIPLASMIC OLIGOPEPTIDE-BINDING PROTEIN-RELATED"/>
    <property type="match status" value="1"/>
</dbReference>
<dbReference type="FunFam" id="3.90.76.10:FF:000001">
    <property type="entry name" value="Oligopeptide ABC transporter substrate-binding protein"/>
    <property type="match status" value="1"/>
</dbReference>
<dbReference type="GO" id="GO:0043190">
    <property type="term" value="C:ATP-binding cassette (ABC) transporter complex"/>
    <property type="evidence" value="ECO:0007669"/>
    <property type="project" value="InterPro"/>
</dbReference>
<comment type="similarity">
    <text evidence="2">Belongs to the bacterial solute-binding protein 5 family.</text>
</comment>
<organism evidence="7 8">
    <name type="scientific">Rhizobium tubonense</name>
    <dbReference type="NCBI Taxonomy" id="484088"/>
    <lineage>
        <taxon>Bacteria</taxon>
        <taxon>Pseudomonadati</taxon>
        <taxon>Pseudomonadota</taxon>
        <taxon>Alphaproteobacteria</taxon>
        <taxon>Hyphomicrobiales</taxon>
        <taxon>Rhizobiaceae</taxon>
        <taxon>Rhizobium/Agrobacterium group</taxon>
        <taxon>Rhizobium</taxon>
    </lineage>
</organism>
<dbReference type="Pfam" id="PF00496">
    <property type="entry name" value="SBP_bac_5"/>
    <property type="match status" value="1"/>
</dbReference>
<dbReference type="Proteomes" id="UP000248925">
    <property type="component" value="Unassembled WGS sequence"/>
</dbReference>
<dbReference type="GO" id="GO:1904680">
    <property type="term" value="F:peptide transmembrane transporter activity"/>
    <property type="evidence" value="ECO:0007669"/>
    <property type="project" value="TreeGrafter"/>
</dbReference>
<accession>A0A2W4DAY9</accession>
<keyword evidence="8" id="KW-1185">Reference proteome</keyword>
<feature type="signal peptide" evidence="5">
    <location>
        <begin position="1"/>
        <end position="24"/>
    </location>
</feature>
<evidence type="ECO:0000256" key="4">
    <source>
        <dbReference type="ARBA" id="ARBA00022729"/>
    </source>
</evidence>
<keyword evidence="3" id="KW-0813">Transport</keyword>
<dbReference type="InterPro" id="IPR023765">
    <property type="entry name" value="SBP_5_CS"/>
</dbReference>
<evidence type="ECO:0000259" key="6">
    <source>
        <dbReference type="Pfam" id="PF00496"/>
    </source>
</evidence>
<dbReference type="SUPFAM" id="SSF53850">
    <property type="entry name" value="Periplasmic binding protein-like II"/>
    <property type="match status" value="1"/>
</dbReference>
<gene>
    <name evidence="7" type="ORF">CPY51_13420</name>
</gene>